<keyword evidence="5" id="KW-1185">Reference proteome</keyword>
<dbReference type="Gene3D" id="3.40.50.300">
    <property type="entry name" value="P-loop containing nucleotide triphosphate hydrolases"/>
    <property type="match status" value="1"/>
</dbReference>
<dbReference type="InterPro" id="IPR027417">
    <property type="entry name" value="P-loop_NTPase"/>
</dbReference>
<evidence type="ECO:0000313" key="5">
    <source>
        <dbReference type="Proteomes" id="UP000193685"/>
    </source>
</evidence>
<evidence type="ECO:0000256" key="2">
    <source>
        <dbReference type="ARBA" id="ARBA00022840"/>
    </source>
</evidence>
<accession>A0A1Y2EV81</accession>
<dbReference type="OrthoDB" id="9972657at2759"/>
<gene>
    <name evidence="4" type="ORF">BCR37DRAFT_341581</name>
</gene>
<dbReference type="Proteomes" id="UP000193685">
    <property type="component" value="Unassembled WGS sequence"/>
</dbReference>
<comment type="caution">
    <text evidence="4">The sequence shown here is derived from an EMBL/GenBank/DDBJ whole genome shotgun (WGS) entry which is preliminary data.</text>
</comment>
<dbReference type="PANTHER" id="PTHR12435">
    <property type="match status" value="1"/>
</dbReference>
<name>A0A1Y2EV81_PROLT</name>
<dbReference type="EMBL" id="MCFI01000026">
    <property type="protein sequence ID" value="ORY75483.1"/>
    <property type="molecule type" value="Genomic_DNA"/>
</dbReference>
<feature type="non-terminal residue" evidence="4">
    <location>
        <position position="280"/>
    </location>
</feature>
<dbReference type="Pfam" id="PF08433">
    <property type="entry name" value="KTI12"/>
    <property type="match status" value="1"/>
</dbReference>
<dbReference type="InterPro" id="IPR013641">
    <property type="entry name" value="KTI12/PSTK"/>
</dbReference>
<organism evidence="4 5">
    <name type="scientific">Protomyces lactucae-debilis</name>
    <dbReference type="NCBI Taxonomy" id="2754530"/>
    <lineage>
        <taxon>Eukaryota</taxon>
        <taxon>Fungi</taxon>
        <taxon>Dikarya</taxon>
        <taxon>Ascomycota</taxon>
        <taxon>Taphrinomycotina</taxon>
        <taxon>Taphrinomycetes</taxon>
        <taxon>Taphrinales</taxon>
        <taxon>Protomycetaceae</taxon>
        <taxon>Protomyces</taxon>
    </lineage>
</organism>
<dbReference type="STRING" id="56484.A0A1Y2EV81"/>
<dbReference type="RefSeq" id="XP_040722356.1">
    <property type="nucleotide sequence ID" value="XM_040867403.1"/>
</dbReference>
<proteinExistence type="inferred from homology"/>
<sequence length="280" mass="31039">MPLLTITGYPSAGKSLWACRLKAALEERIQAAEDAQIKRYTVVLISDDSLGVHKSAYAEARREKEARGLLFSAIERELSKTCIVINDSLNYIKGFRYQLSCSAKAVGTPHCLVQIGCPPDACRRYNEARQQEQGTGYTAQVMDELIFRYEEPNPMTRWDSPCFTMLTDDAAAPIEDIWKALVLAKTARPNASTVMKQASEGDYLYELDRATQAVIAAIVDAQRMGAGGQVQVAGLPLGLPTQQVTLAQLQRLKRQFSTLQGRLGTSETAQLQERFVEFLN</sequence>
<evidence type="ECO:0000256" key="3">
    <source>
        <dbReference type="ARBA" id="ARBA00025768"/>
    </source>
</evidence>
<keyword evidence="1" id="KW-0547">Nucleotide-binding</keyword>
<protein>
    <submittedName>
        <fullName evidence="4">Chromatin associated protein KTI12</fullName>
    </submittedName>
</protein>
<dbReference type="GO" id="GO:0005524">
    <property type="term" value="F:ATP binding"/>
    <property type="evidence" value="ECO:0007669"/>
    <property type="project" value="UniProtKB-KW"/>
</dbReference>
<dbReference type="AlphaFoldDB" id="A0A1Y2EV81"/>
<dbReference type="OMA" id="THSRWDK"/>
<comment type="similarity">
    <text evidence="3">Belongs to the KTI12 family.</text>
</comment>
<dbReference type="GeneID" id="63784002"/>
<evidence type="ECO:0000256" key="1">
    <source>
        <dbReference type="ARBA" id="ARBA00022741"/>
    </source>
</evidence>
<keyword evidence="2" id="KW-0067">ATP-binding</keyword>
<dbReference type="SUPFAM" id="SSF52540">
    <property type="entry name" value="P-loop containing nucleoside triphosphate hydrolases"/>
    <property type="match status" value="1"/>
</dbReference>
<evidence type="ECO:0000313" key="4">
    <source>
        <dbReference type="EMBL" id="ORY75483.1"/>
    </source>
</evidence>
<reference evidence="4 5" key="1">
    <citation type="submission" date="2016-07" db="EMBL/GenBank/DDBJ databases">
        <title>Pervasive Adenine N6-methylation of Active Genes in Fungi.</title>
        <authorList>
            <consortium name="DOE Joint Genome Institute"/>
            <person name="Mondo S.J."/>
            <person name="Dannebaum R.O."/>
            <person name="Kuo R.C."/>
            <person name="Labutti K."/>
            <person name="Haridas S."/>
            <person name="Kuo A."/>
            <person name="Salamov A."/>
            <person name="Ahrendt S.R."/>
            <person name="Lipzen A."/>
            <person name="Sullivan W."/>
            <person name="Andreopoulos W.B."/>
            <person name="Clum A."/>
            <person name="Lindquist E."/>
            <person name="Daum C."/>
            <person name="Ramamoorthy G.K."/>
            <person name="Gryganskyi A."/>
            <person name="Culley D."/>
            <person name="Magnuson J.K."/>
            <person name="James T.Y."/>
            <person name="O'Malley M.A."/>
            <person name="Stajich J.E."/>
            <person name="Spatafora J.W."/>
            <person name="Visel A."/>
            <person name="Grigoriev I.V."/>
        </authorList>
    </citation>
    <scope>NUCLEOTIDE SEQUENCE [LARGE SCALE GENOMIC DNA]</scope>
    <source>
        <strain evidence="4 5">12-1054</strain>
    </source>
</reference>